<feature type="region of interest" description="Disordered" evidence="2">
    <location>
        <begin position="519"/>
        <end position="539"/>
    </location>
</feature>
<keyword evidence="1" id="KW-0175">Coiled coil</keyword>
<dbReference type="Proteomes" id="UP001153076">
    <property type="component" value="Unassembled WGS sequence"/>
</dbReference>
<dbReference type="OrthoDB" id="1417722at2759"/>
<organism evidence="3 4">
    <name type="scientific">Carnegiea gigantea</name>
    <dbReference type="NCBI Taxonomy" id="171969"/>
    <lineage>
        <taxon>Eukaryota</taxon>
        <taxon>Viridiplantae</taxon>
        <taxon>Streptophyta</taxon>
        <taxon>Embryophyta</taxon>
        <taxon>Tracheophyta</taxon>
        <taxon>Spermatophyta</taxon>
        <taxon>Magnoliopsida</taxon>
        <taxon>eudicotyledons</taxon>
        <taxon>Gunneridae</taxon>
        <taxon>Pentapetalae</taxon>
        <taxon>Caryophyllales</taxon>
        <taxon>Cactineae</taxon>
        <taxon>Cactaceae</taxon>
        <taxon>Cactoideae</taxon>
        <taxon>Echinocereeae</taxon>
        <taxon>Carnegiea</taxon>
    </lineage>
</organism>
<evidence type="ECO:0000313" key="4">
    <source>
        <dbReference type="Proteomes" id="UP001153076"/>
    </source>
</evidence>
<proteinExistence type="predicted"/>
<dbReference type="EMBL" id="JAKOGI010002097">
    <property type="protein sequence ID" value="KAJ8422969.1"/>
    <property type="molecule type" value="Genomic_DNA"/>
</dbReference>
<gene>
    <name evidence="3" type="ORF">Cgig2_002580</name>
</gene>
<feature type="compositionally biased region" description="Polar residues" evidence="2">
    <location>
        <begin position="605"/>
        <end position="624"/>
    </location>
</feature>
<feature type="compositionally biased region" description="Basic and acidic residues" evidence="2">
    <location>
        <begin position="519"/>
        <end position="530"/>
    </location>
</feature>
<feature type="coiled-coil region" evidence="1">
    <location>
        <begin position="197"/>
        <end position="241"/>
    </location>
</feature>
<protein>
    <submittedName>
        <fullName evidence="3">Uncharacterized protein</fullName>
    </submittedName>
</protein>
<evidence type="ECO:0000256" key="1">
    <source>
        <dbReference type="SAM" id="Coils"/>
    </source>
</evidence>
<feature type="region of interest" description="Disordered" evidence="2">
    <location>
        <begin position="397"/>
        <end position="421"/>
    </location>
</feature>
<keyword evidence="4" id="KW-1185">Reference proteome</keyword>
<accession>A0A9Q1GP21</accession>
<feature type="region of interest" description="Disordered" evidence="2">
    <location>
        <begin position="580"/>
        <end position="625"/>
    </location>
</feature>
<evidence type="ECO:0000256" key="2">
    <source>
        <dbReference type="SAM" id="MobiDB-lite"/>
    </source>
</evidence>
<name>A0A9Q1GP21_9CARY</name>
<sequence>MEKPGRSGRGKKVVKHRKGLGVNRKGKVEEVKRISRNDEREVGGREQGMDVDIKHRYTLDTICALNNQLSDIHKEAVREMRELPFSHFDVALLTGFPATGKCVTFERSDGGSEVEEVLKGAMEECVSRERKRQRTAQKDVRIYRNCVSILLELRRVNNIVEIVALLKKLYTFLVIILVIEVRDNERRVEAVETFITSEEYNAYVEDAQRARDALRKEIEAHAKEKKAHAAMKKKLDELKEAVALKTAVEDILEFARMQRFNSTADAPGITAVCEERTNTDISSRNARVQVDPLSRRLRDVADTMAAGESVSSGQLGSHLVEAELFVGGEVGEVQGQSPYGEERPKSSIAKRVTLPWHRNPSIMQSSLYLHPDRAVGKGKHKYGNVYTSRKWSKKHGGLSAAQLADTDSNVSGAPPGKVGDESQLRSLANANVEPDMRSLADEGFPTGQLRVDDIDAPDESVDGVVHVGMVAEEGVAKDAAATVVSGDITVLDVDNSIDQGGGRKLASDVVDAGVVVRDENSDKGVGKDGTEVPTQPDEGATYEVIMVAGINVVRCDTHGAQADTSPGPSSQTSAVVEGTVAKGRDGSGNPSPAAAVVTMSDEDSAPTSSEVAHRSQSPPNNTPDVQVIGQVCKYWFKTTMW</sequence>
<comment type="caution">
    <text evidence="3">The sequence shown here is derived from an EMBL/GenBank/DDBJ whole genome shotgun (WGS) entry which is preliminary data.</text>
</comment>
<dbReference type="AlphaFoldDB" id="A0A9Q1GP21"/>
<evidence type="ECO:0000313" key="3">
    <source>
        <dbReference type="EMBL" id="KAJ8422969.1"/>
    </source>
</evidence>
<reference evidence="3" key="1">
    <citation type="submission" date="2022-04" db="EMBL/GenBank/DDBJ databases">
        <title>Carnegiea gigantea Genome sequencing and assembly v2.</title>
        <authorList>
            <person name="Copetti D."/>
            <person name="Sanderson M.J."/>
            <person name="Burquez A."/>
            <person name="Wojciechowski M.F."/>
        </authorList>
    </citation>
    <scope>NUCLEOTIDE SEQUENCE</scope>
    <source>
        <strain evidence="3">SGP5-SGP5p</strain>
        <tissue evidence="3">Aerial part</tissue>
    </source>
</reference>